<dbReference type="SUPFAM" id="SSF47781">
    <property type="entry name" value="RuvA domain 2-like"/>
    <property type="match status" value="1"/>
</dbReference>
<dbReference type="Pfam" id="PF17657">
    <property type="entry name" value="DNA_pol3_finger"/>
    <property type="match status" value="1"/>
</dbReference>
<keyword evidence="8" id="KW-0239">DNA-directed DNA polymerase</keyword>
<dbReference type="InterPro" id="IPR011708">
    <property type="entry name" value="DNA_pol3_alpha_NTPase_dom"/>
</dbReference>
<evidence type="ECO:0000256" key="7">
    <source>
        <dbReference type="ARBA" id="ARBA00022705"/>
    </source>
</evidence>
<keyword evidence="7" id="KW-0235">DNA replication</keyword>
<protein>
    <recommendedName>
        <fullName evidence="3">DNA polymerase III subunit alpha</fullName>
        <ecNumber evidence="2">2.7.7.7</ecNumber>
    </recommendedName>
</protein>
<evidence type="ECO:0000256" key="9">
    <source>
        <dbReference type="ARBA" id="ARBA00049244"/>
    </source>
</evidence>
<organism evidence="11 12">
    <name type="scientific">Parasutterella excrementihominis</name>
    <dbReference type="NCBI Taxonomy" id="487175"/>
    <lineage>
        <taxon>Bacteria</taxon>
        <taxon>Pseudomonadati</taxon>
        <taxon>Pseudomonadota</taxon>
        <taxon>Betaproteobacteria</taxon>
        <taxon>Burkholderiales</taxon>
        <taxon>Sutterellaceae</taxon>
        <taxon>Parasutterella</taxon>
    </lineage>
</organism>
<dbReference type="Pfam" id="PF14579">
    <property type="entry name" value="HHH_6"/>
    <property type="match status" value="1"/>
</dbReference>
<evidence type="ECO:0000256" key="1">
    <source>
        <dbReference type="ARBA" id="ARBA00004496"/>
    </source>
</evidence>
<comment type="subcellular location">
    <subcellularLocation>
        <location evidence="1">Cytoplasm</location>
    </subcellularLocation>
</comment>
<dbReference type="InterPro" id="IPR040982">
    <property type="entry name" value="DNA_pol3_finger"/>
</dbReference>
<sequence>MTQDFVHLRMHTEFSIKDGMLNPKKVVHKAIASGMKALAITDATAMFGDVIFYKAASAAGIKPILGADCSITNHYNRDDYLRLLFLARNHQGYLTLCDLLSRAWLTNQYKDRGEVDLDWITPEMADGLIVLSGFNTGAIGKAILNGSLSAAEQEALRLSQKFPHFFMELQRVGRPNDEMLVAESVKLAKKLGLPVVATQPIQFENSEDFEFHEARVAIADGFTLANKARPRIYTPQQYFRTKEEMCELFKDIPSAIENSVEIAKRCNVTIKLGKPQLPIFPTPDGMSLKDYMAQLAREGLDRRLKVLYPDEKKREAEFPRYKERLEREIKIIQDMDFPGYFLIVQDFINWAKTHGCPVGPGRGSGAGSLVAYSLGITDLDPLAYDLLFERFLNPERVSMPDFDVDFCQNNRGRVIEYVKSKYGEESVSQIATFGTMGAKGVIKDVGRVLDMSYSEADRLSRMIPTRPGHNTTLEEALSEEPQFRAEVRNNPQARKLIEYALKLEGTTRSLGIHAGGVLIAPGKLIDFCPLYAAGMLPENVISMYDKKDVEAVGLVKFDFLGLTTLTIIERALDYIEKNTGVRPDIEHMECDDEDTYKKIFQTGDTVAVFQFESPGMHKLLIDAKPTQLSDLIALNALYRPGPMDLIPDFLDIRAGRKKAEYADPRLIPILEDTAGIMVYQEQVMLVAQKIGGYSLGGADILRRAMGKKDVAEMERQSKVFIEGAAKNGVSEEVAAHLFELMRKFAGYGFNKSHAAAYSYVAYKTGWLKNYYPAEFLASSLSEVMTDPEKSLKILMDAKRHSVKLLGPDINESEFNYTSPKTMEIRMGLGALKGVGSAPAEAIKAEREQNGPFKDPFDLVKRVGSQLITKKIIQVFAMAGVFDSIEPNRRKWFENADVVVQSAQENEKAADQFSLFGEEPSNEVPIKEVAPWSDRTRMEKEQYVLGFYFSGHPLEAYQSELKRNFGALVAGTESENPGEYLVAGMYLGCEQRRGKDGSPFVTLHLATPDGPVDYSVKNQYFEQERVRIKEIPKGEIVVVELNKSHSKKSGKTWASPGAFYPLYELRHRQRAHIVIQPAEEADPKELERLILDVQMTHPEEAIRVDFEFSDDRSFRVRLPCPYKAAADWTLVRDLEDSPSIRQVEVAYGL</sequence>
<dbReference type="AlphaFoldDB" id="A0A6I3RXX5"/>
<dbReference type="InterPro" id="IPR016195">
    <property type="entry name" value="Pol/histidinol_Pase-like"/>
</dbReference>
<evidence type="ECO:0000259" key="10">
    <source>
        <dbReference type="SMART" id="SM00481"/>
    </source>
</evidence>
<reference evidence="11 12" key="1">
    <citation type="journal article" date="2019" name="Nat. Med.">
        <title>A library of human gut bacterial isolates paired with longitudinal multiomics data enables mechanistic microbiome research.</title>
        <authorList>
            <person name="Poyet M."/>
            <person name="Groussin M."/>
            <person name="Gibbons S.M."/>
            <person name="Avila-Pacheco J."/>
            <person name="Jiang X."/>
            <person name="Kearney S.M."/>
            <person name="Perrotta A.R."/>
            <person name="Berdy B."/>
            <person name="Zhao S."/>
            <person name="Lieberman T.D."/>
            <person name="Swanson P.K."/>
            <person name="Smith M."/>
            <person name="Roesemann S."/>
            <person name="Alexander J.E."/>
            <person name="Rich S.A."/>
            <person name="Livny J."/>
            <person name="Vlamakis H."/>
            <person name="Clish C."/>
            <person name="Bullock K."/>
            <person name="Deik A."/>
            <person name="Scott J."/>
            <person name="Pierce K.A."/>
            <person name="Xavier R.J."/>
            <person name="Alm E.J."/>
        </authorList>
    </citation>
    <scope>NUCLEOTIDE SEQUENCE [LARGE SCALE GENOMIC DNA]</scope>
    <source>
        <strain evidence="11 12">BIOML-A2</strain>
    </source>
</reference>
<dbReference type="EC" id="2.7.7.7" evidence="2"/>
<evidence type="ECO:0000256" key="8">
    <source>
        <dbReference type="ARBA" id="ARBA00022932"/>
    </source>
</evidence>
<dbReference type="PANTHER" id="PTHR32294:SF0">
    <property type="entry name" value="DNA POLYMERASE III SUBUNIT ALPHA"/>
    <property type="match status" value="1"/>
</dbReference>
<dbReference type="InterPro" id="IPR004805">
    <property type="entry name" value="DnaE2/DnaE/PolC"/>
</dbReference>
<dbReference type="CDD" id="cd07433">
    <property type="entry name" value="PHP_PolIIIA_DnaE1"/>
    <property type="match status" value="1"/>
</dbReference>
<dbReference type="RefSeq" id="WP_155167881.1">
    <property type="nucleotide sequence ID" value="NZ_WNCA01000001.1"/>
</dbReference>
<name>A0A6I3RXX5_9BURK</name>
<dbReference type="Proteomes" id="UP000462362">
    <property type="component" value="Unassembled WGS sequence"/>
</dbReference>
<dbReference type="SUPFAM" id="SSF89550">
    <property type="entry name" value="PHP domain-like"/>
    <property type="match status" value="1"/>
</dbReference>
<comment type="catalytic activity">
    <reaction evidence="9">
        <text>DNA(n) + a 2'-deoxyribonucleoside 5'-triphosphate = DNA(n+1) + diphosphate</text>
        <dbReference type="Rhea" id="RHEA:22508"/>
        <dbReference type="Rhea" id="RHEA-COMP:17339"/>
        <dbReference type="Rhea" id="RHEA-COMP:17340"/>
        <dbReference type="ChEBI" id="CHEBI:33019"/>
        <dbReference type="ChEBI" id="CHEBI:61560"/>
        <dbReference type="ChEBI" id="CHEBI:173112"/>
        <dbReference type="EC" id="2.7.7.7"/>
    </reaction>
</comment>
<evidence type="ECO:0000313" key="11">
    <source>
        <dbReference type="EMBL" id="MTU42142.1"/>
    </source>
</evidence>
<dbReference type="InterPro" id="IPR029460">
    <property type="entry name" value="DNAPol_HHH"/>
</dbReference>
<dbReference type="Pfam" id="PF07733">
    <property type="entry name" value="DNA_pol3_alpha"/>
    <property type="match status" value="1"/>
</dbReference>
<dbReference type="InterPro" id="IPR003141">
    <property type="entry name" value="Pol/His_phosphatase_N"/>
</dbReference>
<dbReference type="NCBIfam" id="TIGR00594">
    <property type="entry name" value="polc"/>
    <property type="match status" value="1"/>
</dbReference>
<comment type="caution">
    <text evidence="11">The sequence shown here is derived from an EMBL/GenBank/DDBJ whole genome shotgun (WGS) entry which is preliminary data.</text>
</comment>
<proteinExistence type="predicted"/>
<dbReference type="Gene3D" id="1.10.10.1600">
    <property type="entry name" value="Bacterial DNA polymerase III alpha subunit, thumb domain"/>
    <property type="match status" value="1"/>
</dbReference>
<keyword evidence="6 11" id="KW-0548">Nucleotidyltransferase</keyword>
<dbReference type="Gene3D" id="3.20.20.140">
    <property type="entry name" value="Metal-dependent hydrolases"/>
    <property type="match status" value="1"/>
</dbReference>
<evidence type="ECO:0000256" key="2">
    <source>
        <dbReference type="ARBA" id="ARBA00012417"/>
    </source>
</evidence>
<feature type="domain" description="Polymerase/histidinol phosphatase N-terminal" evidence="10">
    <location>
        <begin position="6"/>
        <end position="73"/>
    </location>
</feature>
<evidence type="ECO:0000256" key="4">
    <source>
        <dbReference type="ARBA" id="ARBA00022490"/>
    </source>
</evidence>
<dbReference type="InterPro" id="IPR010994">
    <property type="entry name" value="RuvA_2-like"/>
</dbReference>
<dbReference type="InterPro" id="IPR004013">
    <property type="entry name" value="PHP_dom"/>
</dbReference>
<gene>
    <name evidence="11" type="primary">dnaE</name>
    <name evidence="11" type="ORF">GMD42_00595</name>
</gene>
<evidence type="ECO:0000256" key="6">
    <source>
        <dbReference type="ARBA" id="ARBA00022695"/>
    </source>
</evidence>
<evidence type="ECO:0000256" key="3">
    <source>
        <dbReference type="ARBA" id="ARBA00019114"/>
    </source>
</evidence>
<dbReference type="GO" id="GO:0003887">
    <property type="term" value="F:DNA-directed DNA polymerase activity"/>
    <property type="evidence" value="ECO:0007669"/>
    <property type="project" value="UniProtKB-KW"/>
</dbReference>
<keyword evidence="4" id="KW-0963">Cytoplasm</keyword>
<accession>A0A6I3RXX5</accession>
<dbReference type="EMBL" id="WNCL01000001">
    <property type="protein sequence ID" value="MTU42142.1"/>
    <property type="molecule type" value="Genomic_DNA"/>
</dbReference>
<dbReference type="GO" id="GO:0008408">
    <property type="term" value="F:3'-5' exonuclease activity"/>
    <property type="evidence" value="ECO:0007669"/>
    <property type="project" value="InterPro"/>
</dbReference>
<dbReference type="Gene3D" id="1.10.150.870">
    <property type="match status" value="1"/>
</dbReference>
<dbReference type="GO" id="GO:0006260">
    <property type="term" value="P:DNA replication"/>
    <property type="evidence" value="ECO:0007669"/>
    <property type="project" value="UniProtKB-KW"/>
</dbReference>
<dbReference type="NCBIfam" id="NF004226">
    <property type="entry name" value="PRK05673.1"/>
    <property type="match status" value="1"/>
</dbReference>
<dbReference type="InterPro" id="IPR049821">
    <property type="entry name" value="PolIIIA_DnaE1_PHP"/>
</dbReference>
<evidence type="ECO:0000256" key="5">
    <source>
        <dbReference type="ARBA" id="ARBA00022679"/>
    </source>
</evidence>
<evidence type="ECO:0000313" key="12">
    <source>
        <dbReference type="Proteomes" id="UP000462362"/>
    </source>
</evidence>
<keyword evidence="5 11" id="KW-0808">Transferase</keyword>
<dbReference type="PANTHER" id="PTHR32294">
    <property type="entry name" value="DNA POLYMERASE III SUBUNIT ALPHA"/>
    <property type="match status" value="1"/>
</dbReference>
<dbReference type="InterPro" id="IPR041931">
    <property type="entry name" value="DNA_pol3_alpha_thumb_dom"/>
</dbReference>
<dbReference type="GO" id="GO:0005737">
    <property type="term" value="C:cytoplasm"/>
    <property type="evidence" value="ECO:0007669"/>
    <property type="project" value="UniProtKB-SubCell"/>
</dbReference>
<dbReference type="SMART" id="SM00481">
    <property type="entry name" value="POLIIIAc"/>
    <property type="match status" value="1"/>
</dbReference>
<dbReference type="Pfam" id="PF02811">
    <property type="entry name" value="PHP"/>
    <property type="match status" value="1"/>
</dbReference>